<feature type="region of interest" description="Disordered" evidence="2">
    <location>
        <begin position="105"/>
        <end position="137"/>
    </location>
</feature>
<feature type="coiled-coil region" evidence="1">
    <location>
        <begin position="226"/>
        <end position="253"/>
    </location>
</feature>
<protein>
    <submittedName>
        <fullName evidence="3">Uncharacterized protein</fullName>
    </submittedName>
</protein>
<comment type="caution">
    <text evidence="3">The sequence shown here is derived from an EMBL/GenBank/DDBJ whole genome shotgun (WGS) entry which is preliminary data.</text>
</comment>
<organism evidence="3 4">
    <name type="scientific">Chlamydomonas eustigma</name>
    <dbReference type="NCBI Taxonomy" id="1157962"/>
    <lineage>
        <taxon>Eukaryota</taxon>
        <taxon>Viridiplantae</taxon>
        <taxon>Chlorophyta</taxon>
        <taxon>core chlorophytes</taxon>
        <taxon>Chlorophyceae</taxon>
        <taxon>CS clade</taxon>
        <taxon>Chlamydomonadales</taxon>
        <taxon>Chlamydomonadaceae</taxon>
        <taxon>Chlamydomonas</taxon>
    </lineage>
</organism>
<evidence type="ECO:0000256" key="1">
    <source>
        <dbReference type="SAM" id="Coils"/>
    </source>
</evidence>
<keyword evidence="4" id="KW-1185">Reference proteome</keyword>
<dbReference type="AlphaFoldDB" id="A0A250X2N6"/>
<accession>A0A250X2N6</accession>
<evidence type="ECO:0000313" key="3">
    <source>
        <dbReference type="EMBL" id="GAX77199.1"/>
    </source>
</evidence>
<gene>
    <name evidence="3" type="ORF">CEUSTIGMA_g4645.t1</name>
</gene>
<reference evidence="3 4" key="1">
    <citation type="submission" date="2017-08" db="EMBL/GenBank/DDBJ databases">
        <title>Acidophilic green algal genome provides insights into adaptation to an acidic environment.</title>
        <authorList>
            <person name="Hirooka S."/>
            <person name="Hirose Y."/>
            <person name="Kanesaki Y."/>
            <person name="Higuchi S."/>
            <person name="Fujiwara T."/>
            <person name="Onuma R."/>
            <person name="Era A."/>
            <person name="Ohbayashi R."/>
            <person name="Uzuka A."/>
            <person name="Nozaki H."/>
            <person name="Yoshikawa H."/>
            <person name="Miyagishima S.Y."/>
        </authorList>
    </citation>
    <scope>NUCLEOTIDE SEQUENCE [LARGE SCALE GENOMIC DNA]</scope>
    <source>
        <strain evidence="3 4">NIES-2499</strain>
    </source>
</reference>
<proteinExistence type="predicted"/>
<evidence type="ECO:0000313" key="4">
    <source>
        <dbReference type="Proteomes" id="UP000232323"/>
    </source>
</evidence>
<name>A0A250X2N6_9CHLO</name>
<dbReference type="Proteomes" id="UP000232323">
    <property type="component" value="Unassembled WGS sequence"/>
</dbReference>
<evidence type="ECO:0000256" key="2">
    <source>
        <dbReference type="SAM" id="MobiDB-lite"/>
    </source>
</evidence>
<sequence>MDKLKFGIDGRSSFDAQMKRNSVEGFYDACFPWLAGDQDNVDVLQQNSFDPNDLENCPSDANMCESIFDEGWLLANLPGDESDKEILKATVRPIRLANERQYENLEEDKDCSPLAPTSDPAEFHPRRAPSQHSYNPQQQTEVLQNAWALILEMLDGHAIAAQMLVGRSKQQQPKYLQRKQQRTKEHASSSGFSKLLENGKRTVKMKWTNHDLCDAITKLQHDIKGKLKLETSLKEENEELKLKEKMLQLHAENGDKTVACGAPEGISAIITEVVHEDFRSSMLQSMASSALQSLPKNVNNFTLSHFMSVWRAVIQEISLWISQDGPASTSSVVMERLAVMSERMTRWVITVSFHRPGVLSEAHVTNLSNGKFLEQKENFWMDVVRKMYLTDEQIQDFKDVWKLHSGSLQSMTTEQAQTQLRLLRALKSGRTGFFCPFVSSYDSTFKMEAFTDNESEYAASDVRDLIKSMIHGYKNMNSMDYMITYLISRFITPWQLCAATVHAYPSYPVMKAILKAVVTLHAGKSAVK</sequence>
<dbReference type="EMBL" id="BEGY01000023">
    <property type="protein sequence ID" value="GAX77199.1"/>
    <property type="molecule type" value="Genomic_DNA"/>
</dbReference>
<feature type="region of interest" description="Disordered" evidence="2">
    <location>
        <begin position="169"/>
        <end position="195"/>
    </location>
</feature>
<keyword evidence="1" id="KW-0175">Coiled coil</keyword>